<dbReference type="InterPro" id="IPR036101">
    <property type="entry name" value="CarD-like/TRCF_RID_sf"/>
</dbReference>
<dbReference type="InterPro" id="IPR027417">
    <property type="entry name" value="P-loop_NTPase"/>
</dbReference>
<dbReference type="Proteomes" id="UP000294360">
    <property type="component" value="Chromosome"/>
</dbReference>
<dbReference type="GO" id="GO:0005524">
    <property type="term" value="F:ATP binding"/>
    <property type="evidence" value="ECO:0007669"/>
    <property type="project" value="UniProtKB-UniRule"/>
</dbReference>
<dbReference type="KEGG" id="mtun:MTUNDRAET4_3866"/>
<dbReference type="Gene3D" id="3.40.50.300">
    <property type="entry name" value="P-loop containing nucleotide triphosphate hydrolases"/>
    <property type="match status" value="2"/>
</dbReference>
<evidence type="ECO:0000259" key="11">
    <source>
        <dbReference type="PROSITE" id="PS51194"/>
    </source>
</evidence>
<dbReference type="GO" id="GO:0000716">
    <property type="term" value="P:transcription-coupled nucleotide-excision repair, DNA damage recognition"/>
    <property type="evidence" value="ECO:0007669"/>
    <property type="project" value="UniProtKB-UniRule"/>
</dbReference>
<dbReference type="Gene3D" id="3.30.2060.10">
    <property type="entry name" value="Penicillin-binding protein 1b domain"/>
    <property type="match status" value="1"/>
</dbReference>
<dbReference type="InterPro" id="IPR048635">
    <property type="entry name" value="MFD_D3"/>
</dbReference>
<dbReference type="GO" id="GO:0006355">
    <property type="term" value="P:regulation of DNA-templated transcription"/>
    <property type="evidence" value="ECO:0007669"/>
    <property type="project" value="UniProtKB-UniRule"/>
</dbReference>
<keyword evidence="8 9" id="KW-0234">DNA repair</keyword>
<feature type="domain" description="Helicase ATP-binding" evidence="10">
    <location>
        <begin position="638"/>
        <end position="799"/>
    </location>
</feature>
<dbReference type="PANTHER" id="PTHR47964:SF1">
    <property type="entry name" value="ATP-DEPENDENT DNA HELICASE HOMOLOG RECG, CHLOROPLASTIC"/>
    <property type="match status" value="1"/>
</dbReference>
<dbReference type="InterPro" id="IPR001650">
    <property type="entry name" value="Helicase_C-like"/>
</dbReference>
<sequence>MADLKRALAELAKGGSLTLSSLTDGFDAFCAADLTRALAREAEDRAVVLVHVARDSQRAAAFTEALSFAAPDIEILDFPGWDCQPYDRVSPNASVSARRMIVLSRLARSRSSVERPRILSTTVKALVQRVAPIQQMAADTFSAAPGNVVDMDALTLWLETNGFARASSVRDAGEYAVRGGILDLFAPGMAQPVRLDFFGDTLESIRAFDPESQRTMFPLRGLDLVPMSEVQLTSDTMRRFRQAYVANFGAQTRGDALYEAISEGRRHPGYEHWLPLFYDHLDTILDYAGRAPLILDPLADEAAHERIALIADYYDARKSAHDADPVHSNYKPLKPDQLYLSEAEWKQRLGGARVIRTTPFAQPEGARGLVIDCGSKPGRSFAPERADESANVFSAAVEHVHALQAQQKRVIVAAWSDGSRERLSHVLVDHGLANPAPVSSLAQALELPRASVALAVIGLEAGFEAGDLVIVGEQDILGDRLLRARKKTRRPQDFLSEVGALTAGDIVVHVDHGIGRFIGLQTIEAGGAPHDCLELHYAEGAKLFLPVENLELLSRYGSEDTEVQLDRLGGGGWQKRKAKMRKRILEMAAGLIKIAAARQTKAAAKLAPPEGLYAEFCAGFPYDETDDQLATIEAVLEDMASGRPMDRLVCGDVGFGKTEVALRAAFAAAIEGKQVAVIVPTTLLARQHYKNFSNRFAHLPIKVAQMSRMVSTAELKAAKAGAASGDIDIIVGTHAALGKGVEYKDLGLVVIDEEQHFGVKHKERLKELRAEVHVLTLSATPIPRTLQLALTGVRELSIIATPPVDRLAVRTFITPFDTLLVREALLRERYRGGQSFYVCPRIDDIEEAAAFLRQHVPEVKFVIAHGQMAATELEDKMAAFYDGQYDVLLSTAIVESGLDIPTANTLIVHRADMFGLAQLYQLRGRVGRSKIRAYALFTVPADRAMTPQAEKRLKVLQSLDTLGAGFQLASHDLDIRGAGNLLGDDQSGHIKEVGYELYQQMLQEAVEALKAGIAEPVDEAWSPTITLGTPVTIPEDYIADLPLRLGLYRRLAGLETDEEIESFAAEMIDRFGPLPPEVEQLMKLVSIKVLCRKAHVEKVDAGPKGVIISFRDNSFANPQGLVRYVAEQGRDAKVRPDMKIVFARDFDEVKDRLEGTRQIMRALAAIAVKKAA</sequence>
<dbReference type="Gene3D" id="3.90.1150.50">
    <property type="entry name" value="Transcription-repair-coupling factor, D7 domain"/>
    <property type="match status" value="1"/>
</dbReference>
<dbReference type="SMART" id="SM01058">
    <property type="entry name" value="CarD_TRCF"/>
    <property type="match status" value="1"/>
</dbReference>
<organism evidence="12 13">
    <name type="scientific">Methylocella tundrae</name>
    <dbReference type="NCBI Taxonomy" id="227605"/>
    <lineage>
        <taxon>Bacteria</taxon>
        <taxon>Pseudomonadati</taxon>
        <taxon>Pseudomonadota</taxon>
        <taxon>Alphaproteobacteria</taxon>
        <taxon>Hyphomicrobiales</taxon>
        <taxon>Beijerinckiaceae</taxon>
        <taxon>Methylocella</taxon>
    </lineage>
</organism>
<gene>
    <name evidence="9 12" type="primary">mfd</name>
    <name evidence="12" type="ORF">MTUNDRAET4_3866</name>
</gene>
<dbReference type="SMART" id="SM00982">
    <property type="entry name" value="TRCF"/>
    <property type="match status" value="1"/>
</dbReference>
<proteinExistence type="inferred from homology"/>
<dbReference type="InterPro" id="IPR047112">
    <property type="entry name" value="RecG/Mfd"/>
</dbReference>
<dbReference type="SMART" id="SM00490">
    <property type="entry name" value="HELICc"/>
    <property type="match status" value="1"/>
</dbReference>
<dbReference type="GO" id="GO:0003678">
    <property type="term" value="F:DNA helicase activity"/>
    <property type="evidence" value="ECO:0007669"/>
    <property type="project" value="TreeGrafter"/>
</dbReference>
<dbReference type="CDD" id="cd17991">
    <property type="entry name" value="DEXHc_TRCF"/>
    <property type="match status" value="1"/>
</dbReference>
<evidence type="ECO:0000313" key="13">
    <source>
        <dbReference type="Proteomes" id="UP000294360"/>
    </source>
</evidence>
<dbReference type="InterPro" id="IPR005118">
    <property type="entry name" value="TRCF_C"/>
</dbReference>
<dbReference type="SUPFAM" id="SSF141259">
    <property type="entry name" value="CarD-like"/>
    <property type="match status" value="1"/>
</dbReference>
<evidence type="ECO:0000256" key="6">
    <source>
        <dbReference type="ARBA" id="ARBA00022840"/>
    </source>
</evidence>
<dbReference type="Pfam" id="PF02559">
    <property type="entry name" value="CarD_TRCF_RID"/>
    <property type="match status" value="1"/>
</dbReference>
<dbReference type="InterPro" id="IPR004576">
    <property type="entry name" value="Mfd"/>
</dbReference>
<dbReference type="InterPro" id="IPR011545">
    <property type="entry name" value="DEAD/DEAH_box_helicase_dom"/>
</dbReference>
<evidence type="ECO:0000259" key="10">
    <source>
        <dbReference type="PROSITE" id="PS51192"/>
    </source>
</evidence>
<dbReference type="RefSeq" id="WP_134491624.1">
    <property type="nucleotide sequence ID" value="NZ_CP139089.1"/>
</dbReference>
<dbReference type="GO" id="GO:0016787">
    <property type="term" value="F:hydrolase activity"/>
    <property type="evidence" value="ECO:0007669"/>
    <property type="project" value="UniProtKB-KW"/>
</dbReference>
<evidence type="ECO:0000256" key="3">
    <source>
        <dbReference type="ARBA" id="ARBA00022763"/>
    </source>
</evidence>
<keyword evidence="2 9" id="KW-0547">Nucleotide-binding</keyword>
<keyword evidence="3 9" id="KW-0227">DNA damage</keyword>
<dbReference type="EMBL" id="LR536450">
    <property type="protein sequence ID" value="VFU10747.1"/>
    <property type="molecule type" value="Genomic_DNA"/>
</dbReference>
<dbReference type="SUPFAM" id="SSF52540">
    <property type="entry name" value="P-loop containing nucleoside triphosphate hydrolases"/>
    <property type="match status" value="4"/>
</dbReference>
<dbReference type="SMART" id="SM00487">
    <property type="entry name" value="DEXDc"/>
    <property type="match status" value="1"/>
</dbReference>
<dbReference type="Pfam" id="PF03461">
    <property type="entry name" value="TRCF"/>
    <property type="match status" value="1"/>
</dbReference>
<dbReference type="Pfam" id="PF17757">
    <property type="entry name" value="UvrB_inter"/>
    <property type="match status" value="1"/>
</dbReference>
<keyword evidence="1 9" id="KW-0963">Cytoplasm</keyword>
<comment type="function">
    <text evidence="9">Couples transcription and DNA repair by recognizing RNA polymerase (RNAP) stalled at DNA lesions. Mediates ATP-dependent release of RNAP and its truncated transcript from the DNA, and recruitment of nucleotide excision repair machinery to the damaged site.</text>
</comment>
<keyword evidence="5" id="KW-0347">Helicase</keyword>
<dbReference type="EC" id="3.6.4.-" evidence="9"/>
<dbReference type="InterPro" id="IPR014001">
    <property type="entry name" value="Helicase_ATP-bd"/>
</dbReference>
<dbReference type="Pfam" id="PF00271">
    <property type="entry name" value="Helicase_C"/>
    <property type="match status" value="1"/>
</dbReference>
<keyword evidence="7 9" id="KW-0238">DNA-binding</keyword>
<reference evidence="12 13" key="1">
    <citation type="submission" date="2019-03" db="EMBL/GenBank/DDBJ databases">
        <authorList>
            <person name="Kox A.R. M."/>
        </authorList>
    </citation>
    <scope>NUCLEOTIDE SEQUENCE [LARGE SCALE GENOMIC DNA]</scope>
    <source>
        <strain evidence="12">MTUNDRAET4 annotated genome</strain>
    </source>
</reference>
<accession>A0A4U8Z5D6</accession>
<evidence type="ECO:0000256" key="5">
    <source>
        <dbReference type="ARBA" id="ARBA00022806"/>
    </source>
</evidence>
<dbReference type="AlphaFoldDB" id="A0A4U8Z5D6"/>
<dbReference type="Gene3D" id="3.40.50.11140">
    <property type="match status" value="1"/>
</dbReference>
<dbReference type="PROSITE" id="PS51194">
    <property type="entry name" value="HELICASE_CTER"/>
    <property type="match status" value="1"/>
</dbReference>
<evidence type="ECO:0000256" key="7">
    <source>
        <dbReference type="ARBA" id="ARBA00023125"/>
    </source>
</evidence>
<comment type="similarity">
    <text evidence="9">In the C-terminal section; belongs to the helicase family. RecG subfamily.</text>
</comment>
<feature type="domain" description="Helicase C-terminal" evidence="11">
    <location>
        <begin position="820"/>
        <end position="974"/>
    </location>
</feature>
<dbReference type="Gene3D" id="3.40.50.11180">
    <property type="match status" value="1"/>
</dbReference>
<dbReference type="PANTHER" id="PTHR47964">
    <property type="entry name" value="ATP-DEPENDENT DNA HELICASE HOMOLOG RECG, CHLOROPLASTIC"/>
    <property type="match status" value="1"/>
</dbReference>
<comment type="subcellular location">
    <subcellularLocation>
        <location evidence="9">Cytoplasm</location>
    </subcellularLocation>
</comment>
<evidence type="ECO:0000256" key="2">
    <source>
        <dbReference type="ARBA" id="ARBA00022741"/>
    </source>
</evidence>
<dbReference type="HAMAP" id="MF_00969">
    <property type="entry name" value="TRCF"/>
    <property type="match status" value="1"/>
</dbReference>
<dbReference type="Pfam" id="PF21132">
    <property type="entry name" value="MFD_D3"/>
    <property type="match status" value="1"/>
</dbReference>
<dbReference type="Pfam" id="PF00270">
    <property type="entry name" value="DEAD"/>
    <property type="match status" value="1"/>
</dbReference>
<dbReference type="InterPro" id="IPR037235">
    <property type="entry name" value="TRCF-like_C_D7"/>
</dbReference>
<keyword evidence="6 9" id="KW-0067">ATP-binding</keyword>
<dbReference type="SUPFAM" id="SSF143517">
    <property type="entry name" value="TRCF domain-like"/>
    <property type="match status" value="1"/>
</dbReference>
<dbReference type="Gene3D" id="2.40.10.170">
    <property type="match status" value="1"/>
</dbReference>
<dbReference type="GO" id="GO:0003684">
    <property type="term" value="F:damaged DNA binding"/>
    <property type="evidence" value="ECO:0007669"/>
    <property type="project" value="InterPro"/>
</dbReference>
<protein>
    <recommendedName>
        <fullName evidence="9">Transcription-repair-coupling factor</fullName>
        <shortName evidence="9">TRCF</shortName>
        <ecNumber evidence="9">3.6.4.-</ecNumber>
    </recommendedName>
</protein>
<name>A0A4U8Z5D6_METTU</name>
<dbReference type="NCBIfam" id="TIGR00580">
    <property type="entry name" value="mfd"/>
    <property type="match status" value="1"/>
</dbReference>
<dbReference type="InterPro" id="IPR041471">
    <property type="entry name" value="UvrB_inter"/>
</dbReference>
<comment type="similarity">
    <text evidence="9">In the N-terminal section; belongs to the UvrB family.</text>
</comment>
<dbReference type="PROSITE" id="PS51192">
    <property type="entry name" value="HELICASE_ATP_BIND_1"/>
    <property type="match status" value="1"/>
</dbReference>
<evidence type="ECO:0000256" key="1">
    <source>
        <dbReference type="ARBA" id="ARBA00022490"/>
    </source>
</evidence>
<dbReference type="OrthoDB" id="9804325at2"/>
<evidence type="ECO:0000256" key="8">
    <source>
        <dbReference type="ARBA" id="ARBA00023204"/>
    </source>
</evidence>
<dbReference type="InterPro" id="IPR003711">
    <property type="entry name" value="CarD-like/TRCF_RID"/>
</dbReference>
<keyword evidence="4 9" id="KW-0378">Hydrolase</keyword>
<evidence type="ECO:0000313" key="12">
    <source>
        <dbReference type="EMBL" id="VFU10747.1"/>
    </source>
</evidence>
<evidence type="ECO:0000256" key="4">
    <source>
        <dbReference type="ARBA" id="ARBA00022801"/>
    </source>
</evidence>
<evidence type="ECO:0000256" key="9">
    <source>
        <dbReference type="HAMAP-Rule" id="MF_00969"/>
    </source>
</evidence>
<dbReference type="GO" id="GO:0005737">
    <property type="term" value="C:cytoplasm"/>
    <property type="evidence" value="ECO:0007669"/>
    <property type="project" value="UniProtKB-SubCell"/>
</dbReference>